<dbReference type="PANTHER" id="PTHR22789:SF0">
    <property type="entry name" value="3-OXO-TETRONATE 4-PHOSPHATE DECARBOXYLASE-RELATED"/>
    <property type="match status" value="1"/>
</dbReference>
<feature type="domain" description="Class II aldolase/adducin N-terminal" evidence="3">
    <location>
        <begin position="236"/>
        <end position="411"/>
    </location>
</feature>
<evidence type="ECO:0000256" key="1">
    <source>
        <dbReference type="ARBA" id="ARBA00022723"/>
    </source>
</evidence>
<reference evidence="4 5" key="1">
    <citation type="submission" date="2018-11" db="EMBL/GenBank/DDBJ databases">
        <authorList>
            <consortium name="Pathogen Informatics"/>
        </authorList>
    </citation>
    <scope>NUCLEOTIDE SEQUENCE [LARGE SCALE GENOMIC DNA]</scope>
    <source>
        <strain evidence="4 5">NCTC11458</strain>
    </source>
</reference>
<sequence length="441" mass="48790">MNHKTLDSQMLHPKEQIVIAMTRIYERGLTTLSGGNISVIDEAGDLWISPSGIDKGNLTPDDIMCVKKNGEIVGKHKPSSEYPFHRAIYQMRPDLKALIHAHPPALVSYSIIRQKPEANLTLQAKRTCGEIGYAPYELPGSEALGAVNAQQFSNPKVKAIIMENHGTVLGGSDIVDAYARFETFEFCAAMGLYSSLIGKAQPLTDEQIEGYYNQLPTATPTYLAMSYTSVEKALRSEICKLIYRGCNHNLMFSSAGTISARTEGNDFLITPGQTSRWELTPAQLVQIKKGKAEAGKTPSEYTWLHQKIYNENPDVNAIICSQPPYLMSFGITDEYFNVRTIPESWIFLQDVHNVPVSSLWQENEGKDIRAFIKKGSTAVIVRNATAVVVGASLMKAFDYLEVAECSAKSIVQGISMGKMVAINDAQVAELREYFKAVMRIC</sequence>
<dbReference type="RefSeq" id="WP_181831412.1">
    <property type="nucleotide sequence ID" value="NZ_UYIQ01000001.1"/>
</dbReference>
<dbReference type="EC" id="4.1.2.17" evidence="4"/>
<keyword evidence="2 4" id="KW-0456">Lyase</keyword>
<dbReference type="Gene3D" id="3.40.225.10">
    <property type="entry name" value="Class II aldolase/adducin N-terminal domain"/>
    <property type="match status" value="2"/>
</dbReference>
<protein>
    <submittedName>
        <fullName evidence="4">L-fuculose phosphate aldolase</fullName>
        <ecNumber evidence="4">4.1.2.17</ecNumber>
    </submittedName>
</protein>
<dbReference type="SUPFAM" id="SSF53639">
    <property type="entry name" value="AraD/HMP-PK domain-like"/>
    <property type="match status" value="2"/>
</dbReference>
<accession>A0A7Z9CAD0</accession>
<dbReference type="InterPro" id="IPR001303">
    <property type="entry name" value="Aldolase_II/adducin_N"/>
</dbReference>
<evidence type="ECO:0000313" key="4">
    <source>
        <dbReference type="EMBL" id="VDG81813.1"/>
    </source>
</evidence>
<dbReference type="GO" id="GO:0008738">
    <property type="term" value="F:L-fuculose-phosphate aldolase activity"/>
    <property type="evidence" value="ECO:0007669"/>
    <property type="project" value="UniProtKB-EC"/>
</dbReference>
<proteinExistence type="predicted"/>
<dbReference type="SMART" id="SM01007">
    <property type="entry name" value="Aldolase_II"/>
    <property type="match status" value="2"/>
</dbReference>
<dbReference type="GO" id="GO:0046872">
    <property type="term" value="F:metal ion binding"/>
    <property type="evidence" value="ECO:0007669"/>
    <property type="project" value="UniProtKB-KW"/>
</dbReference>
<dbReference type="PANTHER" id="PTHR22789">
    <property type="entry name" value="FUCULOSE PHOSPHATE ALDOLASE"/>
    <property type="match status" value="1"/>
</dbReference>
<keyword evidence="1" id="KW-0479">Metal-binding</keyword>
<evidence type="ECO:0000313" key="5">
    <source>
        <dbReference type="Proteomes" id="UP000276733"/>
    </source>
</evidence>
<dbReference type="EMBL" id="UYIQ01000001">
    <property type="protein sequence ID" value="VDG81813.1"/>
    <property type="molecule type" value="Genomic_DNA"/>
</dbReference>
<evidence type="ECO:0000259" key="3">
    <source>
        <dbReference type="SMART" id="SM01007"/>
    </source>
</evidence>
<dbReference type="Proteomes" id="UP000276733">
    <property type="component" value="Unassembled WGS sequence"/>
</dbReference>
<name>A0A7Z9CAD0_CAPOC</name>
<dbReference type="InterPro" id="IPR050197">
    <property type="entry name" value="Aldolase_class_II_sugar_metab"/>
</dbReference>
<gene>
    <name evidence="4" type="primary">fucA</name>
    <name evidence="4" type="ORF">NCTC11458_01108</name>
</gene>
<feature type="domain" description="Class II aldolase/adducin N-terminal" evidence="3">
    <location>
        <begin position="15"/>
        <end position="192"/>
    </location>
</feature>
<comment type="caution">
    <text evidence="4">The sequence shown here is derived from an EMBL/GenBank/DDBJ whole genome shotgun (WGS) entry which is preliminary data.</text>
</comment>
<dbReference type="Pfam" id="PF00596">
    <property type="entry name" value="Aldolase_II"/>
    <property type="match status" value="2"/>
</dbReference>
<dbReference type="GO" id="GO:0019323">
    <property type="term" value="P:pentose catabolic process"/>
    <property type="evidence" value="ECO:0007669"/>
    <property type="project" value="TreeGrafter"/>
</dbReference>
<evidence type="ECO:0000256" key="2">
    <source>
        <dbReference type="ARBA" id="ARBA00023239"/>
    </source>
</evidence>
<organism evidence="4 5">
    <name type="scientific">Capnocytophaga ochracea</name>
    <dbReference type="NCBI Taxonomy" id="1018"/>
    <lineage>
        <taxon>Bacteria</taxon>
        <taxon>Pseudomonadati</taxon>
        <taxon>Bacteroidota</taxon>
        <taxon>Flavobacteriia</taxon>
        <taxon>Flavobacteriales</taxon>
        <taxon>Flavobacteriaceae</taxon>
        <taxon>Capnocytophaga</taxon>
    </lineage>
</organism>
<dbReference type="InterPro" id="IPR036409">
    <property type="entry name" value="Aldolase_II/adducin_N_sf"/>
</dbReference>
<dbReference type="GO" id="GO:0005829">
    <property type="term" value="C:cytosol"/>
    <property type="evidence" value="ECO:0007669"/>
    <property type="project" value="TreeGrafter"/>
</dbReference>
<dbReference type="AlphaFoldDB" id="A0A7Z9CAD0"/>